<evidence type="ECO:0000259" key="2">
    <source>
        <dbReference type="Pfam" id="PF02517"/>
    </source>
</evidence>
<dbReference type="InterPro" id="IPR003675">
    <property type="entry name" value="Rce1/LyrA-like_dom"/>
</dbReference>
<keyword evidence="3" id="KW-0482">Metalloprotease</keyword>
<reference evidence="3 4" key="1">
    <citation type="journal article" date="2012" name="Appl. Environ. Microbiol.">
        <title>Genome Sequence of Thermotolerant Bacillus methanolicus: Features and Regulation Related to Methylotrophy and Production of L-Lysine and L-Glutamate from Methanol.</title>
        <authorList>
            <person name="Heggeset T.M."/>
            <person name="Krog A."/>
            <person name="Balzer S."/>
            <person name="Wentzel A."/>
            <person name="Ellingsen T.E."/>
            <person name="Brautaset T."/>
        </authorList>
    </citation>
    <scope>NUCLEOTIDE SEQUENCE [LARGE SCALE GENOMIC DNA]</scope>
    <source>
        <strain evidence="3 4">PB1</strain>
    </source>
</reference>
<evidence type="ECO:0000313" key="4">
    <source>
        <dbReference type="Proteomes" id="UP000010523"/>
    </source>
</evidence>
<organism evidence="3 4">
    <name type="scientific">Bacillus methanolicus PB1</name>
    <dbReference type="NCBI Taxonomy" id="997296"/>
    <lineage>
        <taxon>Bacteria</taxon>
        <taxon>Bacillati</taxon>
        <taxon>Bacillota</taxon>
        <taxon>Bacilli</taxon>
        <taxon>Bacillales</taxon>
        <taxon>Bacillaceae</taxon>
        <taxon>Bacillus</taxon>
    </lineage>
</organism>
<dbReference type="GO" id="GO:0004175">
    <property type="term" value="F:endopeptidase activity"/>
    <property type="evidence" value="ECO:0007669"/>
    <property type="project" value="UniProtKB-ARBA"/>
</dbReference>
<keyword evidence="1" id="KW-1133">Transmembrane helix</keyword>
<evidence type="ECO:0000313" key="3">
    <source>
        <dbReference type="EMBL" id="EIJ78469.1"/>
    </source>
</evidence>
<dbReference type="eggNOG" id="ENOG502ZAAA">
    <property type="taxonomic scope" value="Bacteria"/>
</dbReference>
<dbReference type="EMBL" id="AFEU01000003">
    <property type="protein sequence ID" value="EIJ78469.1"/>
    <property type="molecule type" value="Genomic_DNA"/>
</dbReference>
<dbReference type="Proteomes" id="UP000010523">
    <property type="component" value="Unassembled WGS sequence"/>
</dbReference>
<sequence>MKQQKNIGLAFLFFLLSVLAGIAFIPYQMEIIGHILADSIDGAPFSIPVVLGIGTLQTGLLIFFASFVGLRLGPKVGLDVPIFRTWFYKSKLPALSKKWVVVSVLGSFIGATLVVLLDKLIFSPVIPNLTEMKSVVWWKGILAMFYGGIVEEILVRLFLMTLVVWILARLFSKNTENIPSSFYWIGMIVASLLFGALHLPFAAIVFGQLTTALVVRTLIGNGVLGMLFGYLYWKKGLEYAVISHMTADVFLIVILPYVF</sequence>
<feature type="transmembrane region" description="Helical" evidence="1">
    <location>
        <begin position="137"/>
        <end position="170"/>
    </location>
</feature>
<keyword evidence="1" id="KW-0812">Transmembrane</keyword>
<dbReference type="RefSeq" id="WP_004436944.1">
    <property type="nucleotide sequence ID" value="NZ_AFEU01000003.1"/>
</dbReference>
<dbReference type="GO" id="GO:0006508">
    <property type="term" value="P:proteolysis"/>
    <property type="evidence" value="ECO:0007669"/>
    <property type="project" value="UniProtKB-KW"/>
</dbReference>
<dbReference type="OrthoDB" id="378663at2"/>
<proteinExistence type="predicted"/>
<feature type="transmembrane region" description="Helical" evidence="1">
    <location>
        <begin position="213"/>
        <end position="232"/>
    </location>
</feature>
<feature type="domain" description="CAAX prenyl protease 2/Lysostaphin resistance protein A-like" evidence="2">
    <location>
        <begin position="136"/>
        <end position="249"/>
    </location>
</feature>
<dbReference type="GO" id="GO:0008237">
    <property type="term" value="F:metallopeptidase activity"/>
    <property type="evidence" value="ECO:0007669"/>
    <property type="project" value="UniProtKB-KW"/>
</dbReference>
<feature type="transmembrane region" description="Helical" evidence="1">
    <location>
        <begin position="182"/>
        <end position="207"/>
    </location>
</feature>
<protein>
    <submittedName>
        <fullName evidence="3">Membrane-bound metalloprotease</fullName>
    </submittedName>
</protein>
<keyword evidence="1" id="KW-0472">Membrane</keyword>
<feature type="transmembrane region" description="Helical" evidence="1">
    <location>
        <begin position="47"/>
        <end position="70"/>
    </location>
</feature>
<dbReference type="AlphaFoldDB" id="I3DW48"/>
<keyword evidence="3" id="KW-0378">Hydrolase</keyword>
<keyword evidence="3" id="KW-0645">Protease</keyword>
<dbReference type="STRING" id="997296.PB1_12964"/>
<feature type="transmembrane region" description="Helical" evidence="1">
    <location>
        <begin position="239"/>
        <end position="258"/>
    </location>
</feature>
<feature type="transmembrane region" description="Helical" evidence="1">
    <location>
        <begin position="7"/>
        <end position="27"/>
    </location>
</feature>
<comment type="caution">
    <text evidence="3">The sequence shown here is derived from an EMBL/GenBank/DDBJ whole genome shotgun (WGS) entry which is preliminary data.</text>
</comment>
<dbReference type="GO" id="GO:0080120">
    <property type="term" value="P:CAAX-box protein maturation"/>
    <property type="evidence" value="ECO:0007669"/>
    <property type="project" value="UniProtKB-ARBA"/>
</dbReference>
<keyword evidence="4" id="KW-1185">Reference proteome</keyword>
<dbReference type="PATRIC" id="fig|997296.3.peg.2738"/>
<name>I3DW48_BACMT</name>
<dbReference type="Pfam" id="PF02517">
    <property type="entry name" value="Rce1-like"/>
    <property type="match status" value="1"/>
</dbReference>
<feature type="transmembrane region" description="Helical" evidence="1">
    <location>
        <begin position="99"/>
        <end position="117"/>
    </location>
</feature>
<accession>I3DW48</accession>
<gene>
    <name evidence="3" type="ORF">PB1_12964</name>
</gene>
<evidence type="ECO:0000256" key="1">
    <source>
        <dbReference type="SAM" id="Phobius"/>
    </source>
</evidence>